<reference evidence="2 3" key="1">
    <citation type="submission" date="2018-06" db="EMBL/GenBank/DDBJ databases">
        <authorList>
            <consortium name="Pathogen Informatics"/>
            <person name="Doyle S."/>
        </authorList>
    </citation>
    <scope>NUCLEOTIDE SEQUENCE [LARGE SCALE GENOMIC DNA]</scope>
    <source>
        <strain evidence="2 3">NCTC13443</strain>
    </source>
</reference>
<dbReference type="AlphaFoldDB" id="A0A377VC96"/>
<organism evidence="2 3">
    <name type="scientific">Klebsiella pneumoniae</name>
    <dbReference type="NCBI Taxonomy" id="573"/>
    <lineage>
        <taxon>Bacteria</taxon>
        <taxon>Pseudomonadati</taxon>
        <taxon>Pseudomonadota</taxon>
        <taxon>Gammaproteobacteria</taxon>
        <taxon>Enterobacterales</taxon>
        <taxon>Enterobacteriaceae</taxon>
        <taxon>Klebsiella/Raoultella group</taxon>
        <taxon>Klebsiella</taxon>
        <taxon>Klebsiella pneumoniae complex</taxon>
    </lineage>
</organism>
<sequence length="134" mass="15104">MKPMKNLLLMGLLSALGAGGALAAERSHFTHFITRDGATLKDGDKVFRFAGIHAPELHRIEDDARGPCRADPRGWGQYFKWPTAQEQQNWIQAMVQTGRKPSASTCCRCSRNLIRPAGVRPIFWRRKRRTACRG</sequence>
<protein>
    <submittedName>
        <fullName evidence="2">Endo-b1,4-mannanase 5C</fullName>
    </submittedName>
</protein>
<gene>
    <name evidence="2" type="ORF">NCTC13443_05936</name>
</gene>
<dbReference type="Proteomes" id="UP000255518">
    <property type="component" value="Unassembled WGS sequence"/>
</dbReference>
<proteinExistence type="predicted"/>
<accession>A0A377VC96</accession>
<evidence type="ECO:0000313" key="2">
    <source>
        <dbReference type="EMBL" id="STT05994.1"/>
    </source>
</evidence>
<feature type="chain" id="PRO_5016994837" evidence="1">
    <location>
        <begin position="24"/>
        <end position="134"/>
    </location>
</feature>
<evidence type="ECO:0000256" key="1">
    <source>
        <dbReference type="SAM" id="SignalP"/>
    </source>
</evidence>
<keyword evidence="1" id="KW-0732">Signal</keyword>
<feature type="signal peptide" evidence="1">
    <location>
        <begin position="1"/>
        <end position="23"/>
    </location>
</feature>
<name>A0A377VC96_KLEPN</name>
<evidence type="ECO:0000313" key="3">
    <source>
        <dbReference type="Proteomes" id="UP000255518"/>
    </source>
</evidence>
<dbReference type="EMBL" id="UGKT01000001">
    <property type="protein sequence ID" value="STT05994.1"/>
    <property type="molecule type" value="Genomic_DNA"/>
</dbReference>